<proteinExistence type="predicted"/>
<dbReference type="PANTHER" id="PTHR11538:SF26">
    <property type="entry name" value="FERREDOXIN-FOLD ANTICODON-BINDING DOMAIN-CONTAINING PROTEIN 1"/>
    <property type="match status" value="1"/>
</dbReference>
<dbReference type="Gene3D" id="3.40.50.150">
    <property type="entry name" value="Vaccinia Virus protein VP39"/>
    <property type="match status" value="1"/>
</dbReference>
<dbReference type="InterPro" id="IPR029063">
    <property type="entry name" value="SAM-dependent_MTases_sf"/>
</dbReference>
<gene>
    <name evidence="2" type="ORF">SSX86_011038</name>
</gene>
<accession>A0AAP0H348</accession>
<dbReference type="GO" id="GO:0005737">
    <property type="term" value="C:cytoplasm"/>
    <property type="evidence" value="ECO:0007669"/>
    <property type="project" value="TreeGrafter"/>
</dbReference>
<evidence type="ECO:0000313" key="3">
    <source>
        <dbReference type="Proteomes" id="UP001408789"/>
    </source>
</evidence>
<comment type="caution">
    <text evidence="2">The sequence shown here is derived from an EMBL/GenBank/DDBJ whole genome shotgun (WGS) entry which is preliminary data.</text>
</comment>
<feature type="domain" description="25S rRNA (uridine-N(3))-methyltransferase BMT5-like" evidence="1">
    <location>
        <begin position="33"/>
        <end position="198"/>
    </location>
</feature>
<dbReference type="InterPro" id="IPR019446">
    <property type="entry name" value="BMT5-like"/>
</dbReference>
<evidence type="ECO:0000313" key="2">
    <source>
        <dbReference type="EMBL" id="KAK9070636.1"/>
    </source>
</evidence>
<organism evidence="2 3">
    <name type="scientific">Deinandra increscens subsp. villosa</name>
    <dbReference type="NCBI Taxonomy" id="3103831"/>
    <lineage>
        <taxon>Eukaryota</taxon>
        <taxon>Viridiplantae</taxon>
        <taxon>Streptophyta</taxon>
        <taxon>Embryophyta</taxon>
        <taxon>Tracheophyta</taxon>
        <taxon>Spermatophyta</taxon>
        <taxon>Magnoliopsida</taxon>
        <taxon>eudicotyledons</taxon>
        <taxon>Gunneridae</taxon>
        <taxon>Pentapetalae</taxon>
        <taxon>asterids</taxon>
        <taxon>campanulids</taxon>
        <taxon>Asterales</taxon>
        <taxon>Asteraceae</taxon>
        <taxon>Asteroideae</taxon>
        <taxon>Heliantheae alliance</taxon>
        <taxon>Madieae</taxon>
        <taxon>Madiinae</taxon>
        <taxon>Deinandra</taxon>
    </lineage>
</organism>
<dbReference type="AlphaFoldDB" id="A0AAP0H348"/>
<dbReference type="Pfam" id="PF10354">
    <property type="entry name" value="BMT5-like"/>
    <property type="match status" value="1"/>
</dbReference>
<sequence>MAEIAWKYEQKMLINGWNQAKWAKHYSSDHQILLVGEGDFSFSASLARVFGSADNIVATSLDSYDLVIKKYKMAQANLQILYNYGAQLLHEVDATRMKLHTDLHLRKFDRIIYNFPHAGFLGNENDQRVINKHRNLVRGFFENASCMLRPGGEVHVTHKTTGPFVTWNIEDLASKSSLALLGCVEFNITDYPGYNNKRGDGSRSDHPFPLGKCSTYKFISSLTSKKSNNPHCNYQQSPRILSNSGNRVMYLSSGDCFTIFKEYFDEAVSMFGETDDHLSYSVRSMLGMGFERVKMVNHVNPLNDYVNLLKELRYMSKRRTAYLQNHLLELDHHRYGL</sequence>
<protein>
    <recommendedName>
        <fullName evidence="1">25S rRNA (uridine-N(3))-methyltransferase BMT5-like domain-containing protein</fullName>
    </recommendedName>
</protein>
<dbReference type="GO" id="GO:0070475">
    <property type="term" value="P:rRNA base methylation"/>
    <property type="evidence" value="ECO:0007669"/>
    <property type="project" value="InterPro"/>
</dbReference>
<evidence type="ECO:0000259" key="1">
    <source>
        <dbReference type="Pfam" id="PF10354"/>
    </source>
</evidence>
<dbReference type="EMBL" id="JBCNJP010000012">
    <property type="protein sequence ID" value="KAK9070636.1"/>
    <property type="molecule type" value="Genomic_DNA"/>
</dbReference>
<dbReference type="GO" id="GO:0070042">
    <property type="term" value="F:rRNA (uridine-N3-)-methyltransferase activity"/>
    <property type="evidence" value="ECO:0007669"/>
    <property type="project" value="InterPro"/>
</dbReference>
<dbReference type="PANTHER" id="PTHR11538">
    <property type="entry name" value="PHENYLALANYL-TRNA SYNTHETASE"/>
    <property type="match status" value="1"/>
</dbReference>
<reference evidence="2 3" key="1">
    <citation type="submission" date="2024-04" db="EMBL/GenBank/DDBJ databases">
        <title>The reference genome of an endangered Asteraceae, Deinandra increscens subsp. villosa, native to the Central Coast of California.</title>
        <authorList>
            <person name="Guilliams M."/>
            <person name="Hasenstab-Lehman K."/>
            <person name="Meyer R."/>
            <person name="Mcevoy S."/>
        </authorList>
    </citation>
    <scope>NUCLEOTIDE SEQUENCE [LARGE SCALE GENOMIC DNA]</scope>
    <source>
        <tissue evidence="2">Leaf</tissue>
    </source>
</reference>
<keyword evidence="3" id="KW-1185">Reference proteome</keyword>
<dbReference type="FunFam" id="3.40.50.150:FF:000440">
    <property type="entry name" value="Os09g0479300 protein"/>
    <property type="match status" value="1"/>
</dbReference>
<dbReference type="SUPFAM" id="SSF53335">
    <property type="entry name" value="S-adenosyl-L-methionine-dependent methyltransferases"/>
    <property type="match status" value="1"/>
</dbReference>
<dbReference type="Proteomes" id="UP001408789">
    <property type="component" value="Unassembled WGS sequence"/>
</dbReference>
<name>A0AAP0H348_9ASTR</name>